<dbReference type="InterPro" id="IPR053255">
    <property type="entry name" value="EGF-like_domain"/>
</dbReference>
<dbReference type="InterPro" id="IPR000742">
    <property type="entry name" value="EGF"/>
</dbReference>
<evidence type="ECO:0000313" key="6">
    <source>
        <dbReference type="EnsemblMetazoa" id="XP_001607181"/>
    </source>
</evidence>
<proteinExistence type="predicted"/>
<feature type="compositionally biased region" description="Basic and acidic residues" evidence="1">
    <location>
        <begin position="466"/>
        <end position="480"/>
    </location>
</feature>
<keyword evidence="2" id="KW-0472">Membrane</keyword>
<dbReference type="GeneID" id="100123534"/>
<feature type="region of interest" description="Disordered" evidence="1">
    <location>
        <begin position="321"/>
        <end position="392"/>
    </location>
</feature>
<feature type="chain" id="PRO_5029902867" description="EGF-like domain-containing protein" evidence="3">
    <location>
        <begin position="18"/>
        <end position="1717"/>
    </location>
</feature>
<dbReference type="InParanoid" id="A0A7M7G8J4"/>
<evidence type="ECO:0000256" key="1">
    <source>
        <dbReference type="SAM" id="MobiDB-lite"/>
    </source>
</evidence>
<feature type="domain" description="EGF-like" evidence="4 5">
    <location>
        <begin position="1547"/>
        <end position="1558"/>
    </location>
</feature>
<name>A0A7M7G8J4_NASVI</name>
<feature type="compositionally biased region" description="Polar residues" evidence="1">
    <location>
        <begin position="651"/>
        <end position="663"/>
    </location>
</feature>
<evidence type="ECO:0000256" key="3">
    <source>
        <dbReference type="SAM" id="SignalP"/>
    </source>
</evidence>
<keyword evidence="2" id="KW-0812">Transmembrane</keyword>
<evidence type="ECO:0000259" key="5">
    <source>
        <dbReference type="PROSITE" id="PS01186"/>
    </source>
</evidence>
<evidence type="ECO:0000256" key="2">
    <source>
        <dbReference type="SAM" id="Phobius"/>
    </source>
</evidence>
<dbReference type="Gene3D" id="2.10.25.10">
    <property type="entry name" value="Laminin"/>
    <property type="match status" value="21"/>
</dbReference>
<dbReference type="PROSITE" id="PS00022">
    <property type="entry name" value="EGF_1"/>
    <property type="match status" value="1"/>
</dbReference>
<reference evidence="6" key="1">
    <citation type="submission" date="2021-01" db="UniProtKB">
        <authorList>
            <consortium name="EnsemblMetazoa"/>
        </authorList>
    </citation>
    <scope>IDENTIFICATION</scope>
</reference>
<feature type="compositionally biased region" description="Basic and acidic residues" evidence="1">
    <location>
        <begin position="519"/>
        <end position="531"/>
    </location>
</feature>
<dbReference type="SMART" id="SM00181">
    <property type="entry name" value="EGF"/>
    <property type="match status" value="23"/>
</dbReference>
<feature type="compositionally biased region" description="Polar residues" evidence="1">
    <location>
        <begin position="481"/>
        <end position="503"/>
    </location>
</feature>
<accession>A0A7M7G8J4</accession>
<feature type="transmembrane region" description="Helical" evidence="2">
    <location>
        <begin position="1655"/>
        <end position="1679"/>
    </location>
</feature>
<feature type="compositionally biased region" description="Acidic residues" evidence="1">
    <location>
        <begin position="1698"/>
        <end position="1717"/>
    </location>
</feature>
<dbReference type="EnsemblMetazoa" id="XM_001607131">
    <property type="protein sequence ID" value="XP_001607181"/>
    <property type="gene ID" value="LOC100123534"/>
</dbReference>
<keyword evidence="7" id="KW-1185">Reference proteome</keyword>
<protein>
    <recommendedName>
        <fullName evidence="4 5">EGF-like domain-containing protein</fullName>
    </recommendedName>
</protein>
<dbReference type="PROSITE" id="PS01186">
    <property type="entry name" value="EGF_2"/>
    <property type="match status" value="1"/>
</dbReference>
<feature type="region of interest" description="Disordered" evidence="1">
    <location>
        <begin position="1689"/>
        <end position="1717"/>
    </location>
</feature>
<evidence type="ECO:0000259" key="4">
    <source>
        <dbReference type="PROSITE" id="PS00022"/>
    </source>
</evidence>
<feature type="region of interest" description="Disordered" evidence="1">
    <location>
        <begin position="413"/>
        <end position="698"/>
    </location>
</feature>
<feature type="compositionally biased region" description="Polar residues" evidence="1">
    <location>
        <begin position="419"/>
        <end position="455"/>
    </location>
</feature>
<organism evidence="6 7">
    <name type="scientific">Nasonia vitripennis</name>
    <name type="common">Parasitic wasp</name>
    <dbReference type="NCBI Taxonomy" id="7425"/>
    <lineage>
        <taxon>Eukaryota</taxon>
        <taxon>Metazoa</taxon>
        <taxon>Ecdysozoa</taxon>
        <taxon>Arthropoda</taxon>
        <taxon>Hexapoda</taxon>
        <taxon>Insecta</taxon>
        <taxon>Pterygota</taxon>
        <taxon>Neoptera</taxon>
        <taxon>Endopterygota</taxon>
        <taxon>Hymenoptera</taxon>
        <taxon>Apocrita</taxon>
        <taxon>Proctotrupomorpha</taxon>
        <taxon>Chalcidoidea</taxon>
        <taxon>Pteromalidae</taxon>
        <taxon>Pteromalinae</taxon>
        <taxon>Nasonia</taxon>
    </lineage>
</organism>
<feature type="compositionally biased region" description="Low complexity" evidence="1">
    <location>
        <begin position="537"/>
        <end position="555"/>
    </location>
</feature>
<dbReference type="RefSeq" id="XP_001607181.2">
    <property type="nucleotide sequence ID" value="XM_001607131.6"/>
</dbReference>
<dbReference type="SUPFAM" id="SSF57184">
    <property type="entry name" value="Growth factor receptor domain"/>
    <property type="match status" value="2"/>
</dbReference>
<sequence>MMLEGRLVFLLFYSTLASCILAQANNANLDYASFPANENGTCYKRVPYDEALAVNISRGIVKTRPGSQQAGVKTNSNRGWLTIVDCCEGFIRNESTGKCETHCDEGCFGGTCTGPNVCTCEDGWRPEAGVCKPICRRGCADNAYCFSPDICTCKFGYEEEEGICKPVCRHGCRNGQCVAPRDCRCNPGYYLNETQRCEPVCEGGCPHGRCIQPGICECNRGYMNSENDPETCTPSCPDTCTSTNGRCHSPNVCTCDPGYTQTPSGTCIPECLGDCPNGRCVAPEQCECNQGFVMNRQLRRCVEAQKGSDGYYENSAVNRSRWNNNRTIPPETTYGGRGTYRPEESSQLRGPEQGLKRPQNYSAQQPGRAYGTQGIVQNRNRPDSEQEDTYGTTGQYEDAVTLNQTQNNNRVIGLKGGVNRQNIPGTYPTSENNNRYTGYRNNSTGGIHRPANSQGPFAPLEPYDPDGQRVNETNPRDRNPQYETYGNSQTPRPLRPVNQQGPFPSQGPYLSQGYYNETHGSDGRYYGDRRNNQTQRPYQGPYGSQGPYPGQGPYSTPAPGQGLYPKLPPIPGQDPYAEGPYSGQGPHPTQETFPGQGPYSTPAPGQGLYPKLPRIPGQGPVSTHDPRDFESPYGPQYNGPTPDPLGAHGLNPSQRLPGNNQPYQPLGPYGIPARGQPGNPHETLGLKGGRRPWPDSSRNPGVDIAYGVNEMLNLPQNGNVNPRPGQTSVIVGLYNPYNQVAPGDDGTDNIYVLDPSMNHGFFNPFLPPGSPPQLDPGFAPFKLPGYSHYRPTCDSPCVNSVCVGNNVCQCKPGYEPDSINPNGFKCVPSCPGGCVNGVCSGPDLCICNAGFVKERGVKGAQRCIPTYYLLSTIGDKGFSRCHHFVLSSVSRWPVSEQRNMEFSAIVLFVLAVIVRTESVYHVSDFAIHRNCTEVFSITTPKYVPYEESYRTRNWLGFTKWKTRTNYRIENHVSYQRRSVCCSGYTNYGSSMCIPLCSKSCGSYGVCSQPETCKCFQGYSMDHSINDCRPVCSNECVNGKCTAPNTCVCNNGFHKLSDGYTCKATCNNCTSLEFCVEPHICRCKLGYRRSSLDRLDWIKEASPCEPICDKPCVNADCVAPNVCKCHEGYEDLDDDVYTCEPRCSHGCGLDGYCTAPETCTCRSGYELSHPGSNICIPVCTDECVNGNCVAPDRCNCKDGYDKTGSDFAHICHPVCNSRCTNAYCSEPDKCICYPGYAATNDFQTCEPVCKEACHMGTCTAPDTCTCHEGYRLSKDSNFICEPHCDSGCDHGLCSKPDKCICYPGYAATNDFQTCEPVCKEACHMGICTAPDTCTCHEGYRLSKDSNFICEPHCDSGCDHGLCSKPDKCICYPGYAATNDFQTCEPVCKEACHMGTCTAPDTCTCHEGYRLSEDSNFVCEPVCSQDCINGNCTAPNECTCDDGYEMKNGSSNNCIVICECQNGFCNDDSSTCVTCSEGFDLTTVESNSTLCQPHCEGNCSSHGQCVEPQSCDCDENYVADNDTLGNPVCLHACGGDCQHGTCEVGTGLCSCYYGWAGKFCEKAIACVLRIYNDTKISWRPSEWDGYDDSGNWTVKEDPWTGPTCHERCLHAMDNSTMCLNQTDVEANDWLTCYMSIESSCNTHSVVMANLYKSDANVVTIMASCAIMLLMLATVVSATLIFKKKKKQRRDTIAMTSSEQEQPEAEEDRLIENDTDGISL</sequence>
<dbReference type="PANTHER" id="PTHR24047:SF29">
    <property type="entry name" value="EATER-RELATED"/>
    <property type="match status" value="1"/>
</dbReference>
<dbReference type="OrthoDB" id="409374at2759"/>
<dbReference type="PROSITE" id="PS51257">
    <property type="entry name" value="PROKAR_LIPOPROTEIN"/>
    <property type="match status" value="1"/>
</dbReference>
<evidence type="ECO:0000313" key="7">
    <source>
        <dbReference type="Proteomes" id="UP000002358"/>
    </source>
</evidence>
<dbReference type="PANTHER" id="PTHR24047">
    <property type="entry name" value="FI01909P-RELATED"/>
    <property type="match status" value="1"/>
</dbReference>
<dbReference type="KEGG" id="nvi:100123534"/>
<keyword evidence="2" id="KW-1133">Transmembrane helix</keyword>
<dbReference type="Proteomes" id="UP000002358">
    <property type="component" value="Chromosome 5"/>
</dbReference>
<keyword evidence="3" id="KW-0732">Signal</keyword>
<feature type="signal peptide" evidence="3">
    <location>
        <begin position="1"/>
        <end position="17"/>
    </location>
</feature>
<dbReference type="InterPro" id="IPR009030">
    <property type="entry name" value="Growth_fac_rcpt_cys_sf"/>
</dbReference>